<evidence type="ECO:0000256" key="4">
    <source>
        <dbReference type="ARBA" id="ARBA00022692"/>
    </source>
</evidence>
<feature type="transmembrane region" description="Helical" evidence="7">
    <location>
        <begin position="171"/>
        <end position="191"/>
    </location>
</feature>
<feature type="transmembrane region" description="Helical" evidence="7">
    <location>
        <begin position="293"/>
        <end position="313"/>
    </location>
</feature>
<feature type="transmembrane region" description="Helical" evidence="7">
    <location>
        <begin position="325"/>
        <end position="345"/>
    </location>
</feature>
<feature type="transmembrane region" description="Helical" evidence="7">
    <location>
        <begin position="254"/>
        <end position="272"/>
    </location>
</feature>
<dbReference type="InterPro" id="IPR050833">
    <property type="entry name" value="Poly_Biosynth_Transport"/>
</dbReference>
<dbReference type="GO" id="GO:0005886">
    <property type="term" value="C:plasma membrane"/>
    <property type="evidence" value="ECO:0007669"/>
    <property type="project" value="UniProtKB-SubCell"/>
</dbReference>
<feature type="transmembrane region" description="Helical" evidence="7">
    <location>
        <begin position="20"/>
        <end position="38"/>
    </location>
</feature>
<evidence type="ECO:0000313" key="9">
    <source>
        <dbReference type="Proteomes" id="UP001079672"/>
    </source>
</evidence>
<protein>
    <submittedName>
        <fullName evidence="8">Lipopolysaccharide biosynthesis protein</fullName>
    </submittedName>
</protein>
<dbReference type="AlphaFoldDB" id="A0A9Q4JF07"/>
<comment type="caution">
    <text evidence="8">The sequence shown here is derived from an EMBL/GenBank/DDBJ whole genome shotgun (WGS) entry which is preliminary data.</text>
</comment>
<keyword evidence="4 7" id="KW-0812">Transmembrane</keyword>
<evidence type="ECO:0000256" key="5">
    <source>
        <dbReference type="ARBA" id="ARBA00022989"/>
    </source>
</evidence>
<dbReference type="Pfam" id="PF13440">
    <property type="entry name" value="Polysacc_synt_3"/>
    <property type="match status" value="1"/>
</dbReference>
<feature type="transmembrane region" description="Helical" evidence="7">
    <location>
        <begin position="114"/>
        <end position="132"/>
    </location>
</feature>
<evidence type="ECO:0000313" key="8">
    <source>
        <dbReference type="EMBL" id="MCZ2686609.1"/>
    </source>
</evidence>
<keyword evidence="3" id="KW-1003">Cell membrane</keyword>
<accession>A0A9Q4JF07</accession>
<proteinExistence type="inferred from homology"/>
<feature type="transmembrane region" description="Helical" evidence="7">
    <location>
        <begin position="80"/>
        <end position="102"/>
    </location>
</feature>
<evidence type="ECO:0000256" key="2">
    <source>
        <dbReference type="ARBA" id="ARBA00007430"/>
    </source>
</evidence>
<keyword evidence="6 7" id="KW-0472">Membrane</keyword>
<feature type="transmembrane region" description="Helical" evidence="7">
    <location>
        <begin position="144"/>
        <end position="165"/>
    </location>
</feature>
<comment type="similarity">
    <text evidence="2">Belongs to the polysaccharide synthase family.</text>
</comment>
<feature type="transmembrane region" description="Helical" evidence="7">
    <location>
        <begin position="365"/>
        <end position="396"/>
    </location>
</feature>
<dbReference type="RefSeq" id="WP_234165302.1">
    <property type="nucleotide sequence ID" value="NZ_JAGJHE010000001.1"/>
</dbReference>
<dbReference type="EMBL" id="JAPTZU010000001">
    <property type="protein sequence ID" value="MCZ2686609.1"/>
    <property type="molecule type" value="Genomic_DNA"/>
</dbReference>
<evidence type="ECO:0000256" key="1">
    <source>
        <dbReference type="ARBA" id="ARBA00004651"/>
    </source>
</evidence>
<evidence type="ECO:0000256" key="6">
    <source>
        <dbReference type="ARBA" id="ARBA00023136"/>
    </source>
</evidence>
<comment type="subcellular location">
    <subcellularLocation>
        <location evidence="1">Cell membrane</location>
        <topology evidence="1">Multi-pass membrane protein</topology>
    </subcellularLocation>
</comment>
<evidence type="ECO:0000256" key="3">
    <source>
        <dbReference type="ARBA" id="ARBA00022475"/>
    </source>
</evidence>
<feature type="transmembrane region" description="Helical" evidence="7">
    <location>
        <begin position="211"/>
        <end position="234"/>
    </location>
</feature>
<organism evidence="8 9">
    <name type="scientific">Bacteroides fragilis</name>
    <dbReference type="NCBI Taxonomy" id="817"/>
    <lineage>
        <taxon>Bacteria</taxon>
        <taxon>Pseudomonadati</taxon>
        <taxon>Bacteroidota</taxon>
        <taxon>Bacteroidia</taxon>
        <taxon>Bacteroidales</taxon>
        <taxon>Bacteroidaceae</taxon>
        <taxon>Bacteroides</taxon>
    </lineage>
</organism>
<keyword evidence="5 7" id="KW-1133">Transmembrane helix</keyword>
<dbReference type="CDD" id="cd13127">
    <property type="entry name" value="MATE_tuaB_like"/>
    <property type="match status" value="1"/>
</dbReference>
<name>A0A9Q4JF07_BACFG</name>
<feature type="transmembrane region" description="Helical" evidence="7">
    <location>
        <begin position="443"/>
        <end position="461"/>
    </location>
</feature>
<feature type="transmembrane region" description="Helical" evidence="7">
    <location>
        <begin position="416"/>
        <end position="436"/>
    </location>
</feature>
<evidence type="ECO:0000256" key="7">
    <source>
        <dbReference type="SAM" id="Phobius"/>
    </source>
</evidence>
<feature type="transmembrane region" description="Helical" evidence="7">
    <location>
        <begin position="44"/>
        <end position="68"/>
    </location>
</feature>
<sequence length="475" mass="52770">MGALRDKALIGFVWSFVEKASVRGVSFIIGLLLARLLSPSDYGLIGMLAILMSVSQIFIESGFSKALVQKQDRNEVDFSTVFYFNIGVAILFYFVLFCFAPIVADFYAEPSLCTILRVLAINVILGSFNIVQRARLLIKIDFKTLAQVNFISTLISGLIGVFLAYCNYGVWALVYQTLLCTCLISVLLSAFTRWCPQWVFSFRSLKSMFSFGVNLLFAGIYAVVLDNIYTIAIGKRFHASELGYYTRSTQITDVAVGTIGEILNAVTYPLFASIQSDRKRLTTVYSKMLSMTAFIVFPVMTLLAVLAFPLVRLVLTDKWLSAVPLIQWLCFARILTPISVLNMNILNAIGRSDLYLKVDLMKLPVIVLTMIFTIPLGVKAVVVGNLVSTIICYFINTYYPGKLFGYGGFKQLKGCIKIILSTGCMVMVLIPVLNICTSCLEQLIVGVLLGPLIYIVVAYLGKVEDLSEIIKVIKR</sequence>
<dbReference type="PANTHER" id="PTHR30250">
    <property type="entry name" value="PST FAMILY PREDICTED COLANIC ACID TRANSPORTER"/>
    <property type="match status" value="1"/>
</dbReference>
<reference evidence="8" key="1">
    <citation type="submission" date="2022-12" db="EMBL/GenBank/DDBJ databases">
        <title>Development of a Multilocus Sequence Typing Scheme for Bacteroides fragilis Based on Whole Genome Sequencing Data and Clinical Application.</title>
        <authorList>
            <person name="Nielsen F.D."/>
            <person name="Justesen U.S."/>
        </authorList>
    </citation>
    <scope>NUCLEOTIDE SEQUENCE</scope>
    <source>
        <strain evidence="8">BF_AM_ODE_DK_2015_4</strain>
    </source>
</reference>
<dbReference type="PANTHER" id="PTHR30250:SF10">
    <property type="entry name" value="LIPOPOLYSACCHARIDE BIOSYNTHESIS PROTEIN WZXC"/>
    <property type="match status" value="1"/>
</dbReference>
<dbReference type="Proteomes" id="UP001079672">
    <property type="component" value="Unassembled WGS sequence"/>
</dbReference>
<gene>
    <name evidence="8" type="ORF">O1433_03735</name>
</gene>